<evidence type="ECO:0000313" key="1">
    <source>
        <dbReference type="EMBL" id="AMU90006.1"/>
    </source>
</evidence>
<organism evidence="1 2">
    <name type="scientific">Sphingopyxis macrogoltabida</name>
    <name type="common">Sphingomonas macrogoltabidus</name>
    <dbReference type="NCBI Taxonomy" id="33050"/>
    <lineage>
        <taxon>Bacteria</taxon>
        <taxon>Pseudomonadati</taxon>
        <taxon>Pseudomonadota</taxon>
        <taxon>Alphaproteobacteria</taxon>
        <taxon>Sphingomonadales</taxon>
        <taxon>Sphingomonadaceae</taxon>
        <taxon>Sphingopyxis</taxon>
    </lineage>
</organism>
<proteinExistence type="predicted"/>
<reference evidence="1 2" key="2">
    <citation type="journal article" date="2016" name="Genome Announc.">
        <title>Complete Genome Sequence of Sphingopyxis macrogoltabida Strain 203N (NBRC 111659), a Polyethylene Glycol Degrader.</title>
        <authorList>
            <person name="Ohtsubo Y."/>
            <person name="Nonoyama S."/>
            <person name="Nagata Y."/>
            <person name="Numata M."/>
            <person name="Tsuchikane K."/>
            <person name="Hosoyama A."/>
            <person name="Yamazoe A."/>
            <person name="Tsuda M."/>
            <person name="Fujita N."/>
            <person name="Kawai F."/>
        </authorList>
    </citation>
    <scope>NUCLEOTIDE SEQUENCE [LARGE SCALE GENOMIC DNA]</scope>
    <source>
        <strain evidence="1 2">203N</strain>
    </source>
</reference>
<protein>
    <submittedName>
        <fullName evidence="1">Uncharacterized protein</fullName>
    </submittedName>
</protein>
<dbReference type="AlphaFoldDB" id="A0AAC8Z186"/>
<dbReference type="Proteomes" id="UP000076088">
    <property type="component" value="Chromosome"/>
</dbReference>
<name>A0AAC8Z186_SPHMC</name>
<reference evidence="2" key="1">
    <citation type="submission" date="2015-11" db="EMBL/GenBank/DDBJ databases">
        <title>Complete genome sequence of a polyethylene-glycol degrader Sphingopyxis macrogoltabida 203N (NBRC 111659).</title>
        <authorList>
            <person name="Yoshiyuki O."/>
            <person name="Shouta N."/>
            <person name="Nagata Y."/>
            <person name="Numata M."/>
            <person name="Tsuchikane K."/>
            <person name="Hosoyama A."/>
            <person name="Yamazoe A."/>
            <person name="Tsuda M."/>
            <person name="Fujita N."/>
            <person name="Kawai F."/>
        </authorList>
    </citation>
    <scope>NUCLEOTIDE SEQUENCE [LARGE SCALE GENOMIC DNA]</scope>
    <source>
        <strain evidence="2">203N</strain>
    </source>
</reference>
<gene>
    <name evidence="1" type="ORF">ATM17_13265</name>
</gene>
<sequence>MIAAPDFATMTPVSARVGGSMRGWIVAVVAMASSVPGLAAEPVIDLPIAPGFWTVETEKCATVYYGYVFDGTRWGALYYYGPGGTMGPAAELEPITQTRAVDDGFTQMQFGGYDGAGYFRVKPLGTDRALYRVGAPFRDEIQVSDEPLIRCDFKALSPKMQAALRRNAPGLVR</sequence>
<keyword evidence="2" id="KW-1185">Reference proteome</keyword>
<evidence type="ECO:0000313" key="2">
    <source>
        <dbReference type="Proteomes" id="UP000076088"/>
    </source>
</evidence>
<dbReference type="EMBL" id="CP013344">
    <property type="protein sequence ID" value="AMU90006.1"/>
    <property type="molecule type" value="Genomic_DNA"/>
</dbReference>
<accession>A0AAC8Z186</accession>